<accession>A0A4D4MAD1</accession>
<comment type="caution">
    <text evidence="2">The sequence shown here is derived from an EMBL/GenBank/DDBJ whole genome shotgun (WGS) entry which is preliminary data.</text>
</comment>
<keyword evidence="1" id="KW-0812">Transmembrane</keyword>
<feature type="transmembrane region" description="Helical" evidence="1">
    <location>
        <begin position="58"/>
        <end position="79"/>
    </location>
</feature>
<name>A0A4D4MAD1_STRAX</name>
<keyword evidence="1" id="KW-0472">Membrane</keyword>
<sequence>MVDLFPGRLAVLVEGGQVGDPAMPFEKLPALGPPRPLVAAAPAGPHPKAWWRTPMAQASVAALLLLLVLAGVLWISGVIS</sequence>
<protein>
    <submittedName>
        <fullName evidence="2">Uncharacterized protein</fullName>
    </submittedName>
</protein>
<dbReference type="AlphaFoldDB" id="A0A4D4MAD1"/>
<keyword evidence="1" id="KW-1133">Transmembrane helix</keyword>
<dbReference type="Proteomes" id="UP000302139">
    <property type="component" value="Unassembled WGS sequence"/>
</dbReference>
<dbReference type="EMBL" id="BJHX01000001">
    <property type="protein sequence ID" value="GDY68846.1"/>
    <property type="molecule type" value="Genomic_DNA"/>
</dbReference>
<evidence type="ECO:0000256" key="1">
    <source>
        <dbReference type="SAM" id="Phobius"/>
    </source>
</evidence>
<evidence type="ECO:0000313" key="3">
    <source>
        <dbReference type="Proteomes" id="UP000302139"/>
    </source>
</evidence>
<reference evidence="2 3" key="1">
    <citation type="submission" date="2019-04" db="EMBL/GenBank/DDBJ databases">
        <title>Draft genome sequences of Streptomyces avermitilis NBRC 14893.</title>
        <authorList>
            <person name="Komaki H."/>
            <person name="Tamura T."/>
            <person name="Hosoyama A."/>
        </authorList>
    </citation>
    <scope>NUCLEOTIDE SEQUENCE [LARGE SCALE GENOMIC DNA]</scope>
    <source>
        <strain evidence="2 3">NBRC 14893</strain>
    </source>
</reference>
<organism evidence="2 3">
    <name type="scientific">Streptomyces avermitilis</name>
    <dbReference type="NCBI Taxonomy" id="33903"/>
    <lineage>
        <taxon>Bacteria</taxon>
        <taxon>Bacillati</taxon>
        <taxon>Actinomycetota</taxon>
        <taxon>Actinomycetes</taxon>
        <taxon>Kitasatosporales</taxon>
        <taxon>Streptomycetaceae</taxon>
        <taxon>Streptomyces</taxon>
    </lineage>
</organism>
<proteinExistence type="predicted"/>
<gene>
    <name evidence="2" type="ORF">SAV14893_082390</name>
</gene>
<evidence type="ECO:0000313" key="2">
    <source>
        <dbReference type="EMBL" id="GDY68846.1"/>
    </source>
</evidence>